<dbReference type="EMBL" id="BORJ01000002">
    <property type="protein sequence ID" value="GIN95167.1"/>
    <property type="molecule type" value="Genomic_DNA"/>
</dbReference>
<sequence>MYIQQIENQIYRIAIPIPFPMKYVYCYLFKDEDGWAVVDTGFNYSEAIKVWEMVFSKLSIKTTSIHSIYLTHYHPDHSGLAGWMQTQTGAHVYMSETDYQSFHRAFGESKLMAEGFANACVEHGMPRDLAEKVERQFVRMGDHVLPLPEFTILEDNRVRLSGEDWDVIPTPGHSDGMICFYQPKKQLFLAADHVLDKITPNIGLWPYSRQNPLEDYLQSLEKISSLEVKMALPAHGKVINDLSARIKEITLHHEERLNDMFQLTKDGKTAYETAVEVFKDRELNSHQWRFALAETLAHLEYLHQCGRLIKSKDKMIQYHANQFVNA</sequence>
<dbReference type="InterPro" id="IPR036388">
    <property type="entry name" value="WH-like_DNA-bd_sf"/>
</dbReference>
<organism evidence="2 3">
    <name type="scientific">Siminovitchia terrae</name>
    <name type="common">Bacillus terrae</name>
    <dbReference type="NCBI Taxonomy" id="1914933"/>
    <lineage>
        <taxon>Bacteria</taxon>
        <taxon>Bacillati</taxon>
        <taxon>Bacillota</taxon>
        <taxon>Bacilli</taxon>
        <taxon>Bacillales</taxon>
        <taxon>Bacillaceae</taxon>
        <taxon>Siminovitchia</taxon>
    </lineage>
</organism>
<gene>
    <name evidence="2" type="ORF">J6TS1_10370</name>
</gene>
<dbReference type="Proteomes" id="UP000680670">
    <property type="component" value="Unassembled WGS sequence"/>
</dbReference>
<dbReference type="InterPro" id="IPR001279">
    <property type="entry name" value="Metallo-B-lactamas"/>
</dbReference>
<comment type="caution">
    <text evidence="2">The sequence shown here is derived from an EMBL/GenBank/DDBJ whole genome shotgun (WGS) entry which is preliminary data.</text>
</comment>
<dbReference type="Pfam" id="PF00753">
    <property type="entry name" value="Lactamase_B"/>
    <property type="match status" value="1"/>
</dbReference>
<protein>
    <submittedName>
        <fullName evidence="2">MBL fold metallo-hydrolase</fullName>
    </submittedName>
</protein>
<accession>A0ABQ4KV54</accession>
<proteinExistence type="predicted"/>
<evidence type="ECO:0000313" key="2">
    <source>
        <dbReference type="EMBL" id="GIN95167.1"/>
    </source>
</evidence>
<evidence type="ECO:0000313" key="3">
    <source>
        <dbReference type="Proteomes" id="UP000680670"/>
    </source>
</evidence>
<dbReference type="InterPro" id="IPR048933">
    <property type="entry name" value="B_lactamase-like_C"/>
</dbReference>
<dbReference type="CDD" id="cd07725">
    <property type="entry name" value="TTHA1429-like_MBL-fold"/>
    <property type="match status" value="1"/>
</dbReference>
<reference evidence="2 3" key="1">
    <citation type="submission" date="2021-03" db="EMBL/GenBank/DDBJ databases">
        <title>Antimicrobial resistance genes in bacteria isolated from Japanese honey, and their potential for conferring macrolide and lincosamide resistance in the American foulbrood pathogen Paenibacillus larvae.</title>
        <authorList>
            <person name="Okamoto M."/>
            <person name="Kumagai M."/>
            <person name="Kanamori H."/>
            <person name="Takamatsu D."/>
        </authorList>
    </citation>
    <scope>NUCLEOTIDE SEQUENCE [LARGE SCALE GENOMIC DNA]</scope>
    <source>
        <strain evidence="2 3">J6TS1</strain>
    </source>
</reference>
<dbReference type="SMART" id="SM00849">
    <property type="entry name" value="Lactamase_B"/>
    <property type="match status" value="1"/>
</dbReference>
<feature type="domain" description="Metallo-beta-lactamase" evidence="1">
    <location>
        <begin position="23"/>
        <end position="235"/>
    </location>
</feature>
<keyword evidence="3" id="KW-1185">Reference proteome</keyword>
<name>A0ABQ4KV54_SIMTE</name>
<dbReference type="SUPFAM" id="SSF56281">
    <property type="entry name" value="Metallo-hydrolase/oxidoreductase"/>
    <property type="match status" value="1"/>
</dbReference>
<dbReference type="PANTHER" id="PTHR23131">
    <property type="entry name" value="ENDORIBONUCLEASE LACTB2"/>
    <property type="match status" value="1"/>
</dbReference>
<dbReference type="RefSeq" id="WP_244861983.1">
    <property type="nucleotide sequence ID" value="NZ_BORJ01000002.1"/>
</dbReference>
<dbReference type="InterPro" id="IPR050662">
    <property type="entry name" value="Sec-metab_biosynth-thioest"/>
</dbReference>
<dbReference type="Gene3D" id="3.60.15.10">
    <property type="entry name" value="Ribonuclease Z/Hydroxyacylglutathione hydrolase-like"/>
    <property type="match status" value="1"/>
</dbReference>
<evidence type="ECO:0000259" key="1">
    <source>
        <dbReference type="SMART" id="SM00849"/>
    </source>
</evidence>
<dbReference type="PANTHER" id="PTHR23131:SF4">
    <property type="entry name" value="METALLO-BETA-LACTAMASE SUPERFAMILY POTEIN"/>
    <property type="match status" value="1"/>
</dbReference>
<dbReference type="InterPro" id="IPR036866">
    <property type="entry name" value="RibonucZ/Hydroxyglut_hydro"/>
</dbReference>
<dbReference type="Gene3D" id="1.10.10.10">
    <property type="entry name" value="Winged helix-like DNA-binding domain superfamily/Winged helix DNA-binding domain"/>
    <property type="match status" value="1"/>
</dbReference>
<dbReference type="Pfam" id="PF21221">
    <property type="entry name" value="B_lactamase-like_C"/>
    <property type="match status" value="1"/>
</dbReference>